<dbReference type="PANTHER" id="PTHR11005">
    <property type="entry name" value="LYSOSOMAL ACID LIPASE-RELATED"/>
    <property type="match status" value="1"/>
</dbReference>
<dbReference type="GeneID" id="72009518"/>
<gene>
    <name evidence="4" type="ORF">C8Q71DRAFT_899293</name>
</gene>
<keyword evidence="1" id="KW-0442">Lipid degradation</keyword>
<evidence type="ECO:0000259" key="3">
    <source>
        <dbReference type="Pfam" id="PF00561"/>
    </source>
</evidence>
<keyword evidence="2" id="KW-0443">Lipid metabolism</keyword>
<dbReference type="InterPro" id="IPR029058">
    <property type="entry name" value="AB_hydrolase_fold"/>
</dbReference>
<sequence>MTSGFRHWQAAFKEVAFFPDLSCDVHTSSFQHLSGCSGAAFTEGSSDKTLRTSQHDSRLALLIRGHLLDYRDKLRRQRLDDEFVPDLCQATLGSMGATEVTSTESGDTHSILRVTSPRHPPPALFSPTMASWEHPAAFAIMLHKAMGGSYATYATKEALVLKVNDKRFGTLNDGTSVPVVGSGYVCGLTIFELFEHLNILRPEESSLRTTETINLTTKLLGPVELGFDVWLGNNRGNKYSKKSNHHNPNSTKFWNYSIDNFAWHDIPDSIEYILDVTKEPSLSYVGFSQGTAQALAALSIHPQAAEVECQKCLGNTVDFAGDKAFGMRFSSKYPGSCIKLSRDLSGYSGAGGTAVTKAVTEGSDYTMNPVQ</sequence>
<keyword evidence="5" id="KW-1185">Reference proteome</keyword>
<dbReference type="SUPFAM" id="SSF53474">
    <property type="entry name" value="alpha/beta-Hydrolases"/>
    <property type="match status" value="1"/>
</dbReference>
<dbReference type="Gene3D" id="3.40.50.1820">
    <property type="entry name" value="alpha/beta hydrolase"/>
    <property type="match status" value="1"/>
</dbReference>
<organism evidence="4 5">
    <name type="scientific">Rhodofomes roseus</name>
    <dbReference type="NCBI Taxonomy" id="34475"/>
    <lineage>
        <taxon>Eukaryota</taxon>
        <taxon>Fungi</taxon>
        <taxon>Dikarya</taxon>
        <taxon>Basidiomycota</taxon>
        <taxon>Agaricomycotina</taxon>
        <taxon>Agaricomycetes</taxon>
        <taxon>Polyporales</taxon>
        <taxon>Rhodofomes</taxon>
    </lineage>
</organism>
<feature type="domain" description="AB hydrolase-1" evidence="3">
    <location>
        <begin position="226"/>
        <end position="303"/>
    </location>
</feature>
<evidence type="ECO:0000256" key="2">
    <source>
        <dbReference type="ARBA" id="ARBA00023098"/>
    </source>
</evidence>
<evidence type="ECO:0000256" key="1">
    <source>
        <dbReference type="ARBA" id="ARBA00022963"/>
    </source>
</evidence>
<dbReference type="InterPro" id="IPR000073">
    <property type="entry name" value="AB_hydrolase_1"/>
</dbReference>
<reference evidence="4 5" key="1">
    <citation type="journal article" date="2021" name="Environ. Microbiol.">
        <title>Gene family expansions and transcriptome signatures uncover fungal adaptations to wood decay.</title>
        <authorList>
            <person name="Hage H."/>
            <person name="Miyauchi S."/>
            <person name="Viragh M."/>
            <person name="Drula E."/>
            <person name="Min B."/>
            <person name="Chaduli D."/>
            <person name="Navarro D."/>
            <person name="Favel A."/>
            <person name="Norest M."/>
            <person name="Lesage-Meessen L."/>
            <person name="Balint B."/>
            <person name="Merenyi Z."/>
            <person name="de Eugenio L."/>
            <person name="Morin E."/>
            <person name="Martinez A.T."/>
            <person name="Baldrian P."/>
            <person name="Stursova M."/>
            <person name="Martinez M.J."/>
            <person name="Novotny C."/>
            <person name="Magnuson J.K."/>
            <person name="Spatafora J.W."/>
            <person name="Maurice S."/>
            <person name="Pangilinan J."/>
            <person name="Andreopoulos W."/>
            <person name="LaButti K."/>
            <person name="Hundley H."/>
            <person name="Na H."/>
            <person name="Kuo A."/>
            <person name="Barry K."/>
            <person name="Lipzen A."/>
            <person name="Henrissat B."/>
            <person name="Riley R."/>
            <person name="Ahrendt S."/>
            <person name="Nagy L.G."/>
            <person name="Grigoriev I.V."/>
            <person name="Martin F."/>
            <person name="Rosso M.N."/>
        </authorList>
    </citation>
    <scope>NUCLEOTIDE SEQUENCE [LARGE SCALE GENOMIC DNA]</scope>
    <source>
        <strain evidence="4 5">CIRM-BRFM 1785</strain>
    </source>
</reference>
<protein>
    <recommendedName>
        <fullName evidence="3">AB hydrolase-1 domain-containing protein</fullName>
    </recommendedName>
</protein>
<dbReference type="RefSeq" id="XP_047780127.1">
    <property type="nucleotide sequence ID" value="XM_047928786.1"/>
</dbReference>
<dbReference type="Proteomes" id="UP000814176">
    <property type="component" value="Unassembled WGS sequence"/>
</dbReference>
<accession>A0ABQ8KKW7</accession>
<comment type="caution">
    <text evidence="4">The sequence shown here is derived from an EMBL/GenBank/DDBJ whole genome shotgun (WGS) entry which is preliminary data.</text>
</comment>
<dbReference type="Pfam" id="PF00561">
    <property type="entry name" value="Abhydrolase_1"/>
    <property type="match status" value="1"/>
</dbReference>
<evidence type="ECO:0000313" key="4">
    <source>
        <dbReference type="EMBL" id="KAH9838089.1"/>
    </source>
</evidence>
<name>A0ABQ8KKW7_9APHY</name>
<dbReference type="EMBL" id="JADCUA010000008">
    <property type="protein sequence ID" value="KAH9838089.1"/>
    <property type="molecule type" value="Genomic_DNA"/>
</dbReference>
<evidence type="ECO:0000313" key="5">
    <source>
        <dbReference type="Proteomes" id="UP000814176"/>
    </source>
</evidence>
<proteinExistence type="predicted"/>